<evidence type="ECO:0000256" key="3">
    <source>
        <dbReference type="ARBA" id="ARBA00012643"/>
    </source>
</evidence>
<dbReference type="AlphaFoldDB" id="A0A7D9L0P7"/>
<evidence type="ECO:0000256" key="1">
    <source>
        <dbReference type="ARBA" id="ARBA00000815"/>
    </source>
</evidence>
<sequence>MRKTSSMLGMAAAGAVVLYGAYSYLQRRKEKQTNEIINDIMKEMEDANVFIRDPVGLREKLKAFLEGGAEKMQCIADFDGTLTRGSFKGEKAHSSFAVVARSALLPEDVEKKEKELQAKYYPIERSSDKTEEEKFKAMTEWWKGIFEILEEGGFQKQMIPEMVKNGTSVLREGGLYFLQRLDKEKIPLLVFSAGIGDIVQEVFVQQAADSTSKLLDNITIISNYIKWDNEGNMEGIKGDILHSSNKGEFPAPLNYKDAVKGRNNILLLGDNFGDAEMLNCVENAETSLNIGFLNDNVNELRKNFEQLYDIVVVDPESMTLVSVLLMKLLDKK</sequence>
<keyword evidence="6" id="KW-0378">Hydrolase</keyword>
<keyword evidence="5" id="KW-0547">Nucleotide-binding</keyword>
<evidence type="ECO:0000256" key="6">
    <source>
        <dbReference type="ARBA" id="ARBA00022801"/>
    </source>
</evidence>
<dbReference type="EMBL" id="CACRXK020011223">
    <property type="protein sequence ID" value="CAB4021013.1"/>
    <property type="molecule type" value="Genomic_DNA"/>
</dbReference>
<evidence type="ECO:0000256" key="7">
    <source>
        <dbReference type="ARBA" id="ARBA00022842"/>
    </source>
</evidence>
<dbReference type="OrthoDB" id="10014216at2759"/>
<evidence type="ECO:0000313" key="9">
    <source>
        <dbReference type="EMBL" id="CAB4021013.1"/>
    </source>
</evidence>
<dbReference type="Pfam" id="PF05822">
    <property type="entry name" value="UMPH-1"/>
    <property type="match status" value="1"/>
</dbReference>
<dbReference type="InterPro" id="IPR023214">
    <property type="entry name" value="HAD_sf"/>
</dbReference>
<dbReference type="PANTHER" id="PTHR13045:SF0">
    <property type="entry name" value="7-METHYLGUANOSINE PHOSPHATE-SPECIFIC 5'-NUCLEOTIDASE"/>
    <property type="match status" value="1"/>
</dbReference>
<comment type="similarity">
    <text evidence="2">Belongs to the pyrimidine 5'-nucleotidase family.</text>
</comment>
<keyword evidence="7" id="KW-0460">Magnesium</keyword>
<comment type="catalytic activity">
    <reaction evidence="1">
        <text>a ribonucleoside 5'-phosphate + H2O = a ribonucleoside + phosphate</text>
        <dbReference type="Rhea" id="RHEA:12484"/>
        <dbReference type="ChEBI" id="CHEBI:15377"/>
        <dbReference type="ChEBI" id="CHEBI:18254"/>
        <dbReference type="ChEBI" id="CHEBI:43474"/>
        <dbReference type="ChEBI" id="CHEBI:58043"/>
        <dbReference type="EC" id="3.1.3.5"/>
    </reaction>
</comment>
<gene>
    <name evidence="9" type="ORF">PACLA_8A082340</name>
</gene>
<dbReference type="InterPro" id="IPR006434">
    <property type="entry name" value="Pyrimidine_nucleotidase_eu"/>
</dbReference>
<dbReference type="SFLD" id="SFLDS00003">
    <property type="entry name" value="Haloacid_Dehalogenase"/>
    <property type="match status" value="1"/>
</dbReference>
<dbReference type="SFLD" id="SFLDG01128">
    <property type="entry name" value="C1.4:_5'-Nucleotidase_Like"/>
    <property type="match status" value="1"/>
</dbReference>
<dbReference type="FunFam" id="1.10.150.340:FF:000001">
    <property type="entry name" value="Cytosolic 5-nucleotidase 3-like"/>
    <property type="match status" value="1"/>
</dbReference>
<evidence type="ECO:0000256" key="4">
    <source>
        <dbReference type="ARBA" id="ARBA00022723"/>
    </source>
</evidence>
<keyword evidence="4" id="KW-0479">Metal-binding</keyword>
<evidence type="ECO:0000256" key="5">
    <source>
        <dbReference type="ARBA" id="ARBA00022741"/>
    </source>
</evidence>
<dbReference type="Gene3D" id="1.10.150.340">
    <property type="entry name" value="Pyrimidine 5'-nucleotidase (UMPH-1), N-terminal domain"/>
    <property type="match status" value="1"/>
</dbReference>
<dbReference type="SUPFAM" id="SSF56784">
    <property type="entry name" value="HAD-like"/>
    <property type="match status" value="1"/>
</dbReference>
<dbReference type="GO" id="GO:0000287">
    <property type="term" value="F:magnesium ion binding"/>
    <property type="evidence" value="ECO:0007669"/>
    <property type="project" value="InterPro"/>
</dbReference>
<dbReference type="GO" id="GO:0008253">
    <property type="term" value="F:5'-nucleotidase activity"/>
    <property type="evidence" value="ECO:0007669"/>
    <property type="project" value="UniProtKB-EC"/>
</dbReference>
<reference evidence="9" key="1">
    <citation type="submission" date="2020-04" db="EMBL/GenBank/DDBJ databases">
        <authorList>
            <person name="Alioto T."/>
            <person name="Alioto T."/>
            <person name="Gomez Garrido J."/>
        </authorList>
    </citation>
    <scope>NUCLEOTIDE SEQUENCE</scope>
    <source>
        <strain evidence="9">A484AB</strain>
    </source>
</reference>
<protein>
    <recommendedName>
        <fullName evidence="3">5'-nucleotidase</fullName>
        <ecNumber evidence="3">3.1.3.5</ecNumber>
    </recommendedName>
</protein>
<evidence type="ECO:0000256" key="2">
    <source>
        <dbReference type="ARBA" id="ARBA00008389"/>
    </source>
</evidence>
<organism evidence="9 10">
    <name type="scientific">Paramuricea clavata</name>
    <name type="common">Red gorgonian</name>
    <name type="synonym">Violescent sea-whip</name>
    <dbReference type="NCBI Taxonomy" id="317549"/>
    <lineage>
        <taxon>Eukaryota</taxon>
        <taxon>Metazoa</taxon>
        <taxon>Cnidaria</taxon>
        <taxon>Anthozoa</taxon>
        <taxon>Octocorallia</taxon>
        <taxon>Malacalcyonacea</taxon>
        <taxon>Plexauridae</taxon>
        <taxon>Paramuricea</taxon>
    </lineage>
</organism>
<keyword evidence="8" id="KW-0546">Nucleotide metabolism</keyword>
<dbReference type="Gene3D" id="3.40.50.1000">
    <property type="entry name" value="HAD superfamily/HAD-like"/>
    <property type="match status" value="1"/>
</dbReference>
<dbReference type="GO" id="GO:0005737">
    <property type="term" value="C:cytoplasm"/>
    <property type="evidence" value="ECO:0007669"/>
    <property type="project" value="InterPro"/>
</dbReference>
<accession>A0A7D9L0P7</accession>
<dbReference type="GO" id="GO:0000166">
    <property type="term" value="F:nucleotide binding"/>
    <property type="evidence" value="ECO:0007669"/>
    <property type="project" value="UniProtKB-KW"/>
</dbReference>
<dbReference type="InterPro" id="IPR036412">
    <property type="entry name" value="HAD-like_sf"/>
</dbReference>
<comment type="caution">
    <text evidence="9">The sequence shown here is derived from an EMBL/GenBank/DDBJ whole genome shotgun (WGS) entry which is preliminary data.</text>
</comment>
<evidence type="ECO:0000313" key="10">
    <source>
        <dbReference type="Proteomes" id="UP001152795"/>
    </source>
</evidence>
<dbReference type="PANTHER" id="PTHR13045">
    <property type="entry name" value="5'-NUCLEOTIDASE"/>
    <property type="match status" value="1"/>
</dbReference>
<dbReference type="Proteomes" id="UP001152795">
    <property type="component" value="Unassembled WGS sequence"/>
</dbReference>
<evidence type="ECO:0000256" key="8">
    <source>
        <dbReference type="ARBA" id="ARBA00023080"/>
    </source>
</evidence>
<keyword evidence="10" id="KW-1185">Reference proteome</keyword>
<dbReference type="EC" id="3.1.3.5" evidence="3"/>
<proteinExistence type="inferred from homology"/>
<dbReference type="GO" id="GO:0009117">
    <property type="term" value="P:nucleotide metabolic process"/>
    <property type="evidence" value="ECO:0007669"/>
    <property type="project" value="UniProtKB-KW"/>
</dbReference>
<name>A0A7D9L0P7_PARCT</name>